<accession>A0A8H5CIC1</accession>
<gene>
    <name evidence="2" type="ORF">D9611_001293</name>
</gene>
<feature type="region of interest" description="Disordered" evidence="1">
    <location>
        <begin position="200"/>
        <end position="266"/>
    </location>
</feature>
<sequence length="972" mass="102782">MAAPTQEYPPWLSPSAVTSTNAAGEVVTSTTVVYLPITYLGPSIPLNSLYTGDDIDNGPTSAATHDYIYFYNDYSCDTSYIHDRIIDDINHSFYDFYIIIIITFLFNGLNDVSFHHFLYHIFKFVDPRTHHIIWDHIDFFPTHGLIFPNFISHNIGHDSHFRANFYIRVLCGRPVKGAIGRPQFSTITPLDDDYFIVGEEARTPGEGSPRHSGEEADPFLQRSGAPSGGMQETATELGTRPGVPRVPPPVTNSMSSSGSSSNNSGYGVLLERPTLGILPPTVEEGENPFDSGYRLSEDEMREIERESVLPPDDANRYSGAYAYSQDPELVPPRLVDPDNAFAHTDIPRPPQLPFLPNHRFSAQSAASAADAEDAALLTARRVKVGDLPPAGSNNGSPSQTRSSFLDAIGLTGLTGLGRLSWFNTGGSGDSQRHSGRYSPTFTPEPKRTSRRQSPTGFSPLPLSDQDVESARGLLQPQPQVTPDIDSFGRVRAVGLGVGTDGLRPVSNVSAKSGTSASGATIWHDARTSPGTPGFPDLSVPSRMGTPAAVEPAFPEHAWLPGGHPVVPPPLHSPPPYSDDPFVDTSPPRDVAPGHVQMPTSTTTTTEHGNLDDILDLPAPTALTHFTSSSSMRDSTTVSSIGLSRNPFPPGLDYEPKKPHMWTPEGSLSAASAASSPLWHNVTHGHGSDVEAQRDNAVVDILEEEPPDAQGGWRNMATGGISELGRRTTFGLPQYIHPGFIASEQGSLHSMRSHLNPPSIRSTGSAPASVSIRGGRSAGSSSLHSGSLSSTSSGHRSIASASSSLAHSLVRSGSIITDGRRRFDPRIQASSGSGTPPPQLPPLSAFGSGGFLTPPRTAASSALSVSSSSGGGALLGEGVFRDGEMPTIDGPQGVHFSPGKSTIRSVNSGSTYTATVPAGARARTISAVTFGSVRQGTSGVGVAGASPVESAEEGDLGLLNDRNAGGRLGSAWA</sequence>
<feature type="region of interest" description="Disordered" evidence="1">
    <location>
        <begin position="815"/>
        <end position="850"/>
    </location>
</feature>
<dbReference type="OrthoDB" id="2563978at2759"/>
<feature type="compositionally biased region" description="Basic and acidic residues" evidence="1">
    <location>
        <begin position="200"/>
        <end position="214"/>
    </location>
</feature>
<evidence type="ECO:0000256" key="1">
    <source>
        <dbReference type="SAM" id="MobiDB-lite"/>
    </source>
</evidence>
<feature type="region of interest" description="Disordered" evidence="1">
    <location>
        <begin position="424"/>
        <end position="464"/>
    </location>
</feature>
<feature type="region of interest" description="Disordered" evidence="1">
    <location>
        <begin position="591"/>
        <end position="610"/>
    </location>
</feature>
<feature type="compositionally biased region" description="Low complexity" evidence="1">
    <location>
        <begin position="251"/>
        <end position="266"/>
    </location>
</feature>
<reference evidence="2 3" key="1">
    <citation type="journal article" date="2020" name="ISME J.">
        <title>Uncovering the hidden diversity of litter-decomposition mechanisms in mushroom-forming fungi.</title>
        <authorList>
            <person name="Floudas D."/>
            <person name="Bentzer J."/>
            <person name="Ahren D."/>
            <person name="Johansson T."/>
            <person name="Persson P."/>
            <person name="Tunlid A."/>
        </authorList>
    </citation>
    <scope>NUCLEOTIDE SEQUENCE [LARGE SCALE GENOMIC DNA]</scope>
    <source>
        <strain evidence="2 3">CBS 175.51</strain>
    </source>
</reference>
<feature type="compositionally biased region" description="Polar residues" evidence="1">
    <location>
        <begin position="597"/>
        <end position="607"/>
    </location>
</feature>
<comment type="caution">
    <text evidence="2">The sequence shown here is derived from an EMBL/GenBank/DDBJ whole genome shotgun (WGS) entry which is preliminary data.</text>
</comment>
<proteinExistence type="predicted"/>
<dbReference type="AlphaFoldDB" id="A0A8H5CIC1"/>
<keyword evidence="3" id="KW-1185">Reference proteome</keyword>
<feature type="region of interest" description="Disordered" evidence="1">
    <location>
        <begin position="746"/>
        <end position="795"/>
    </location>
</feature>
<evidence type="ECO:0000313" key="2">
    <source>
        <dbReference type="EMBL" id="KAF5341844.1"/>
    </source>
</evidence>
<protein>
    <submittedName>
        <fullName evidence="2">Uncharacterized protein</fullName>
    </submittedName>
</protein>
<dbReference type="EMBL" id="JAACJK010000001">
    <property type="protein sequence ID" value="KAF5341844.1"/>
    <property type="molecule type" value="Genomic_DNA"/>
</dbReference>
<evidence type="ECO:0000313" key="3">
    <source>
        <dbReference type="Proteomes" id="UP000541558"/>
    </source>
</evidence>
<feature type="compositionally biased region" description="Low complexity" evidence="1">
    <location>
        <begin position="767"/>
        <end position="795"/>
    </location>
</feature>
<dbReference type="Proteomes" id="UP000541558">
    <property type="component" value="Unassembled WGS sequence"/>
</dbReference>
<organism evidence="2 3">
    <name type="scientific">Ephemerocybe angulata</name>
    <dbReference type="NCBI Taxonomy" id="980116"/>
    <lineage>
        <taxon>Eukaryota</taxon>
        <taxon>Fungi</taxon>
        <taxon>Dikarya</taxon>
        <taxon>Basidiomycota</taxon>
        <taxon>Agaricomycotina</taxon>
        <taxon>Agaricomycetes</taxon>
        <taxon>Agaricomycetidae</taxon>
        <taxon>Agaricales</taxon>
        <taxon>Agaricineae</taxon>
        <taxon>Psathyrellaceae</taxon>
        <taxon>Ephemerocybe</taxon>
    </lineage>
</organism>
<name>A0A8H5CIC1_9AGAR</name>